<keyword evidence="2" id="KW-0143">Chaperone</keyword>
<accession>A0A4Z2EFF2</accession>
<dbReference type="GO" id="GO:0007017">
    <property type="term" value="P:microtubule-based process"/>
    <property type="evidence" value="ECO:0007669"/>
    <property type="project" value="TreeGrafter"/>
</dbReference>
<dbReference type="OrthoDB" id="6375174at2759"/>
<dbReference type="GO" id="GO:0005737">
    <property type="term" value="C:cytoplasm"/>
    <property type="evidence" value="ECO:0007669"/>
    <property type="project" value="TreeGrafter"/>
</dbReference>
<evidence type="ECO:0000313" key="4">
    <source>
        <dbReference type="Proteomes" id="UP000314294"/>
    </source>
</evidence>
<dbReference type="GO" id="GO:0016272">
    <property type="term" value="C:prefoldin complex"/>
    <property type="evidence" value="ECO:0007669"/>
    <property type="project" value="InterPro"/>
</dbReference>
<dbReference type="AlphaFoldDB" id="A0A4Z2EFF2"/>
<gene>
    <name evidence="3" type="primary">VBP1</name>
    <name evidence="3" type="ORF">EYF80_062653</name>
</gene>
<evidence type="ECO:0000256" key="1">
    <source>
        <dbReference type="ARBA" id="ARBA00010048"/>
    </source>
</evidence>
<reference evidence="3 4" key="1">
    <citation type="submission" date="2019-03" db="EMBL/GenBank/DDBJ databases">
        <title>First draft genome of Liparis tanakae, snailfish: a comprehensive survey of snailfish specific genes.</title>
        <authorList>
            <person name="Kim W."/>
            <person name="Song I."/>
            <person name="Jeong J.-H."/>
            <person name="Kim D."/>
            <person name="Kim S."/>
            <person name="Ryu S."/>
            <person name="Song J.Y."/>
            <person name="Lee S.K."/>
        </authorList>
    </citation>
    <scope>NUCLEOTIDE SEQUENCE [LARGE SCALE GENOMIC DNA]</scope>
    <source>
        <tissue evidence="3">Muscle</tissue>
    </source>
</reference>
<dbReference type="GO" id="GO:0007021">
    <property type="term" value="P:tubulin complex assembly"/>
    <property type="evidence" value="ECO:0007669"/>
    <property type="project" value="TreeGrafter"/>
</dbReference>
<comment type="caution">
    <text evidence="3">The sequence shown here is derived from an EMBL/GenBank/DDBJ whole genome shotgun (WGS) entry which is preliminary data.</text>
</comment>
<dbReference type="InterPro" id="IPR016655">
    <property type="entry name" value="PFD3"/>
</dbReference>
<sequence>MAATIDSSNAVQATKRKHLGIPEAVFVEDVDSFLKQPGNETADSALRKLDEQYQKYKYMELNLSQKKLR</sequence>
<dbReference type="GO" id="GO:0006457">
    <property type="term" value="P:protein folding"/>
    <property type="evidence" value="ECO:0007669"/>
    <property type="project" value="InterPro"/>
</dbReference>
<evidence type="ECO:0000256" key="2">
    <source>
        <dbReference type="ARBA" id="ARBA00023186"/>
    </source>
</evidence>
<dbReference type="PANTHER" id="PTHR12409">
    <property type="entry name" value="PREFOLDIN SUBUNIT 3"/>
    <property type="match status" value="1"/>
</dbReference>
<protein>
    <submittedName>
        <fullName evidence="3">Prefoldin subunit 3</fullName>
    </submittedName>
</protein>
<dbReference type="EMBL" id="SRLO01008710">
    <property type="protein sequence ID" value="TNN27204.1"/>
    <property type="molecule type" value="Genomic_DNA"/>
</dbReference>
<dbReference type="PANTHER" id="PTHR12409:SF0">
    <property type="entry name" value="PREFOLDIN SUBUNIT 3"/>
    <property type="match status" value="1"/>
</dbReference>
<evidence type="ECO:0000313" key="3">
    <source>
        <dbReference type="EMBL" id="TNN27204.1"/>
    </source>
</evidence>
<comment type="similarity">
    <text evidence="1">Belongs to the prefoldin subunit alpha family.</text>
</comment>
<name>A0A4Z2EFF2_9TELE</name>
<proteinExistence type="inferred from homology"/>
<keyword evidence="4" id="KW-1185">Reference proteome</keyword>
<dbReference type="GO" id="GO:0015631">
    <property type="term" value="F:tubulin binding"/>
    <property type="evidence" value="ECO:0007669"/>
    <property type="project" value="TreeGrafter"/>
</dbReference>
<dbReference type="Proteomes" id="UP000314294">
    <property type="component" value="Unassembled WGS sequence"/>
</dbReference>
<organism evidence="3 4">
    <name type="scientific">Liparis tanakae</name>
    <name type="common">Tanaka's snailfish</name>
    <dbReference type="NCBI Taxonomy" id="230148"/>
    <lineage>
        <taxon>Eukaryota</taxon>
        <taxon>Metazoa</taxon>
        <taxon>Chordata</taxon>
        <taxon>Craniata</taxon>
        <taxon>Vertebrata</taxon>
        <taxon>Euteleostomi</taxon>
        <taxon>Actinopterygii</taxon>
        <taxon>Neopterygii</taxon>
        <taxon>Teleostei</taxon>
        <taxon>Neoteleostei</taxon>
        <taxon>Acanthomorphata</taxon>
        <taxon>Eupercaria</taxon>
        <taxon>Perciformes</taxon>
        <taxon>Cottioidei</taxon>
        <taxon>Cottales</taxon>
        <taxon>Liparidae</taxon>
        <taxon>Liparis</taxon>
    </lineage>
</organism>